<dbReference type="EMBL" id="PTQZ01000138">
    <property type="protein sequence ID" value="PQA40634.1"/>
    <property type="molecule type" value="Genomic_DNA"/>
</dbReference>
<dbReference type="Pfam" id="PF07687">
    <property type="entry name" value="M20_dimer"/>
    <property type="match status" value="1"/>
</dbReference>
<dbReference type="InterPro" id="IPR002933">
    <property type="entry name" value="Peptidase_M20"/>
</dbReference>
<accession>A0A2P6AS34</accession>
<evidence type="ECO:0000256" key="7">
    <source>
        <dbReference type="ARBA" id="ARBA00022801"/>
    </source>
</evidence>
<keyword evidence="3" id="KW-0963">Cytoplasm</keyword>
<dbReference type="GO" id="GO:0008777">
    <property type="term" value="F:acetylornithine deacetylase activity"/>
    <property type="evidence" value="ECO:0007669"/>
    <property type="project" value="TreeGrafter"/>
</dbReference>
<comment type="similarity">
    <text evidence="2">Belongs to the peptidase M20A family. ArgE subfamily.</text>
</comment>
<dbReference type="Proteomes" id="UP000243900">
    <property type="component" value="Unassembled WGS sequence"/>
</dbReference>
<evidence type="ECO:0000256" key="2">
    <source>
        <dbReference type="ARBA" id="ARBA00005691"/>
    </source>
</evidence>
<dbReference type="GO" id="GO:0046872">
    <property type="term" value="F:metal ion binding"/>
    <property type="evidence" value="ECO:0007669"/>
    <property type="project" value="UniProtKB-KW"/>
</dbReference>
<evidence type="ECO:0000256" key="1">
    <source>
        <dbReference type="ARBA" id="ARBA00004496"/>
    </source>
</evidence>
<dbReference type="FunFam" id="3.30.70.360:FF:000003">
    <property type="entry name" value="Acetylornithine deacetylase"/>
    <property type="match status" value="1"/>
</dbReference>
<evidence type="ECO:0000256" key="8">
    <source>
        <dbReference type="ARBA" id="ARBA00022833"/>
    </source>
</evidence>
<dbReference type="OrthoDB" id="3665926at2"/>
<evidence type="ECO:0000256" key="5">
    <source>
        <dbReference type="ARBA" id="ARBA00022605"/>
    </source>
</evidence>
<dbReference type="PANTHER" id="PTHR43808">
    <property type="entry name" value="ACETYLORNITHINE DEACETYLASE"/>
    <property type="match status" value="1"/>
</dbReference>
<keyword evidence="8" id="KW-0862">Zinc</keyword>
<dbReference type="AlphaFoldDB" id="A0A2P6AS34"/>
<evidence type="ECO:0000256" key="9">
    <source>
        <dbReference type="ARBA" id="ARBA00023285"/>
    </source>
</evidence>
<keyword evidence="12" id="KW-1185">Reference proteome</keyword>
<sequence length="387" mass="41703">MTISPTLRDQLRTLIATPSVSCTDATMDQGNEAVIHHLAAWAEDLGFRCEIMPVAPGKANLIATLGEGPGGLVFSGHTDTVPWDPAKWRSDPFTLTERDDRLYGLGTSDMKGFFPLAFAAAADAVAQVRAGQTLAAPLIILATCDEETSMAGARALVSAGRPKARFAVIGEPTSLKPLRLQKGVMMERIVIEGRSGHSSDPSLGRSALDAMHAVIGELVAYRRELAEAHRNPLFTVPVPTLNLGCIHGGDNPNRICARCELQYDLRPLPGMDMDGLRADIRRRLRPLAERHEVEIRNESLFSGTAAMETPADSPLVRAVEQLTGHAAGAAAFGTEGPYFRELGMDAVIFGPGDIDTAHQPDEYVALAALQPAVDTLRELVRRFCLRP</sequence>
<evidence type="ECO:0000313" key="12">
    <source>
        <dbReference type="Proteomes" id="UP000243900"/>
    </source>
</evidence>
<dbReference type="PANTHER" id="PTHR43808:SF1">
    <property type="entry name" value="ACETYLORNITHINE DEACETYLASE"/>
    <property type="match status" value="1"/>
</dbReference>
<dbReference type="Gene3D" id="3.30.70.360">
    <property type="match status" value="1"/>
</dbReference>
<dbReference type="InterPro" id="IPR036264">
    <property type="entry name" value="Bact_exopeptidase_dim_dom"/>
</dbReference>
<name>A0A2P6AS34_9GAMM</name>
<keyword evidence="9" id="KW-0170">Cobalt</keyword>
<dbReference type="GO" id="GO:0006526">
    <property type="term" value="P:L-arginine biosynthetic process"/>
    <property type="evidence" value="ECO:0007669"/>
    <property type="project" value="UniProtKB-KW"/>
</dbReference>
<dbReference type="InterPro" id="IPR010169">
    <property type="entry name" value="AcOrn-deacetyl"/>
</dbReference>
<dbReference type="RefSeq" id="WP_105192511.1">
    <property type="nucleotide sequence ID" value="NZ_PTQZ01000138.1"/>
</dbReference>
<dbReference type="InterPro" id="IPR050072">
    <property type="entry name" value="Peptidase_M20A"/>
</dbReference>
<comment type="caution">
    <text evidence="11">The sequence shown here is derived from an EMBL/GenBank/DDBJ whole genome shotgun (WGS) entry which is preliminary data.</text>
</comment>
<evidence type="ECO:0000259" key="10">
    <source>
        <dbReference type="Pfam" id="PF07687"/>
    </source>
</evidence>
<evidence type="ECO:0000256" key="6">
    <source>
        <dbReference type="ARBA" id="ARBA00022723"/>
    </source>
</evidence>
<feature type="domain" description="Peptidase M20 dimerisation" evidence="10">
    <location>
        <begin position="181"/>
        <end position="290"/>
    </location>
</feature>
<dbReference type="NCBIfam" id="NF003474">
    <property type="entry name" value="PRK05111.1"/>
    <property type="match status" value="1"/>
</dbReference>
<comment type="subcellular location">
    <subcellularLocation>
        <location evidence="1">Cytoplasm</location>
    </subcellularLocation>
</comment>
<dbReference type="GO" id="GO:0005737">
    <property type="term" value="C:cytoplasm"/>
    <property type="evidence" value="ECO:0007669"/>
    <property type="project" value="UniProtKB-SubCell"/>
</dbReference>
<reference evidence="12" key="1">
    <citation type="submission" date="2018-02" db="EMBL/GenBank/DDBJ databases">
        <title>Genome sequencing of Solimonas sp. HR-BB.</title>
        <authorList>
            <person name="Lee Y."/>
            <person name="Jeon C.O."/>
        </authorList>
    </citation>
    <scope>NUCLEOTIDE SEQUENCE [LARGE SCALE GENOMIC DNA]</scope>
    <source>
        <strain evidence="12">HR-E</strain>
    </source>
</reference>
<dbReference type="NCBIfam" id="TIGR01892">
    <property type="entry name" value="AcOrn-deacetyl"/>
    <property type="match status" value="1"/>
</dbReference>
<organism evidence="11 12">
    <name type="scientific">Amnimonas aquatica</name>
    <dbReference type="NCBI Taxonomy" id="2094561"/>
    <lineage>
        <taxon>Bacteria</taxon>
        <taxon>Pseudomonadati</taxon>
        <taxon>Pseudomonadota</taxon>
        <taxon>Gammaproteobacteria</taxon>
        <taxon>Moraxellales</taxon>
        <taxon>Moraxellaceae</taxon>
        <taxon>Amnimonas</taxon>
    </lineage>
</organism>
<keyword evidence="5" id="KW-0028">Amino-acid biosynthesis</keyword>
<keyword evidence="6" id="KW-0479">Metal-binding</keyword>
<protein>
    <submittedName>
        <fullName evidence="11">Acetylornithine deacetylase</fullName>
    </submittedName>
</protein>
<dbReference type="SUPFAM" id="SSF55031">
    <property type="entry name" value="Bacterial exopeptidase dimerisation domain"/>
    <property type="match status" value="1"/>
</dbReference>
<gene>
    <name evidence="11" type="ORF">C5O18_06420</name>
</gene>
<dbReference type="SUPFAM" id="SSF53187">
    <property type="entry name" value="Zn-dependent exopeptidases"/>
    <property type="match status" value="1"/>
</dbReference>
<proteinExistence type="inferred from homology"/>
<evidence type="ECO:0000313" key="11">
    <source>
        <dbReference type="EMBL" id="PQA40634.1"/>
    </source>
</evidence>
<dbReference type="Gene3D" id="3.40.630.10">
    <property type="entry name" value="Zn peptidases"/>
    <property type="match status" value="1"/>
</dbReference>
<dbReference type="CDD" id="cd03894">
    <property type="entry name" value="M20_ArgE"/>
    <property type="match status" value="1"/>
</dbReference>
<keyword evidence="4" id="KW-0055">Arginine biosynthesis</keyword>
<dbReference type="InterPro" id="IPR011650">
    <property type="entry name" value="Peptidase_M20_dimer"/>
</dbReference>
<evidence type="ECO:0000256" key="4">
    <source>
        <dbReference type="ARBA" id="ARBA00022571"/>
    </source>
</evidence>
<keyword evidence="7" id="KW-0378">Hydrolase</keyword>
<dbReference type="Pfam" id="PF01546">
    <property type="entry name" value="Peptidase_M20"/>
    <property type="match status" value="1"/>
</dbReference>
<evidence type="ECO:0000256" key="3">
    <source>
        <dbReference type="ARBA" id="ARBA00022490"/>
    </source>
</evidence>